<dbReference type="InterPro" id="IPR013559">
    <property type="entry name" value="YheO"/>
</dbReference>
<organism evidence="3 4">
    <name type="scientific">Pontibacillus salicampi</name>
    <dbReference type="NCBI Taxonomy" id="1449801"/>
    <lineage>
        <taxon>Bacteria</taxon>
        <taxon>Bacillati</taxon>
        <taxon>Bacillota</taxon>
        <taxon>Bacilli</taxon>
        <taxon>Bacillales</taxon>
        <taxon>Bacillaceae</taxon>
        <taxon>Pontibacillus</taxon>
    </lineage>
</organism>
<dbReference type="PANTHER" id="PTHR35568">
    <property type="entry name" value="TRANSCRIPTIONAL REGULATOR DAUR"/>
    <property type="match status" value="1"/>
</dbReference>
<dbReference type="RefSeq" id="WP_377345363.1">
    <property type="nucleotide sequence ID" value="NZ_JBHLTP010000003.1"/>
</dbReference>
<dbReference type="Pfam" id="PF08348">
    <property type="entry name" value="PAS_6"/>
    <property type="match status" value="1"/>
</dbReference>
<gene>
    <name evidence="3" type="ORF">ACFFGV_04435</name>
</gene>
<proteinExistence type="predicted"/>
<accession>A0ABV6LKB2</accession>
<dbReference type="InterPro" id="IPR039446">
    <property type="entry name" value="DauR-like"/>
</dbReference>
<name>A0ABV6LKB2_9BACI</name>
<comment type="caution">
    <text evidence="3">The sequence shown here is derived from an EMBL/GenBank/DDBJ whole genome shotgun (WGS) entry which is preliminary data.</text>
</comment>
<reference evidence="3 4" key="1">
    <citation type="submission" date="2024-09" db="EMBL/GenBank/DDBJ databases">
        <authorList>
            <person name="Sun Q."/>
            <person name="Mori K."/>
        </authorList>
    </citation>
    <scope>NUCLEOTIDE SEQUENCE [LARGE SCALE GENOMIC DNA]</scope>
    <source>
        <strain evidence="3 4">NCAIM B.02529</strain>
    </source>
</reference>
<evidence type="ECO:0000313" key="4">
    <source>
        <dbReference type="Proteomes" id="UP001589836"/>
    </source>
</evidence>
<dbReference type="Pfam" id="PF13309">
    <property type="entry name" value="HTH_22"/>
    <property type="match status" value="1"/>
</dbReference>
<dbReference type="PANTHER" id="PTHR35568:SF1">
    <property type="entry name" value="TRANSCRIPTIONAL REGULATOR DAUR"/>
    <property type="match status" value="1"/>
</dbReference>
<evidence type="ECO:0000313" key="3">
    <source>
        <dbReference type="EMBL" id="MFC0522837.1"/>
    </source>
</evidence>
<feature type="domain" description="Transcriptional regulator DauR-like HTH" evidence="2">
    <location>
        <begin position="146"/>
        <end position="206"/>
    </location>
</feature>
<evidence type="ECO:0000259" key="1">
    <source>
        <dbReference type="Pfam" id="PF08348"/>
    </source>
</evidence>
<sequence length="218" mass="24816">MIEKNKLVFDQAIRTADILVEMMGSRCEVAVHDFRNLDQSLIHLAGSITDREIGSPITSLVLEQLKNAESNVDDFANYKTVSHKGHVMKSSTVFLYDDENEVIGALCVNIDVSLLIQLGGEIQDFITFNDQRVEKESFYTTVHDVVEDMIEHALQELNKTPAMLNKEEKIEVIRILEKKGTFLIKGSTEYLAKVLGVSKYTIYNYLQQIRTEENFNAH</sequence>
<keyword evidence="4" id="KW-1185">Reference proteome</keyword>
<protein>
    <submittedName>
        <fullName evidence="3">Transcriptional regulator</fullName>
    </submittedName>
</protein>
<dbReference type="InterPro" id="IPR039445">
    <property type="entry name" value="DauR-like_HTH"/>
</dbReference>
<feature type="domain" description="YheO-like" evidence="1">
    <location>
        <begin position="11"/>
        <end position="117"/>
    </location>
</feature>
<dbReference type="Proteomes" id="UP001589836">
    <property type="component" value="Unassembled WGS sequence"/>
</dbReference>
<dbReference type="EMBL" id="JBHLTP010000003">
    <property type="protein sequence ID" value="MFC0522837.1"/>
    <property type="molecule type" value="Genomic_DNA"/>
</dbReference>
<evidence type="ECO:0000259" key="2">
    <source>
        <dbReference type="Pfam" id="PF13309"/>
    </source>
</evidence>